<dbReference type="CDD" id="cd00622">
    <property type="entry name" value="PLPDE_III_ODC"/>
    <property type="match status" value="1"/>
</dbReference>
<dbReference type="PANTHER" id="PTHR11482:SF6">
    <property type="entry name" value="ORNITHINE DECARBOXYLASE 1-RELATED"/>
    <property type="match status" value="1"/>
</dbReference>
<evidence type="ECO:0000256" key="3">
    <source>
        <dbReference type="ARBA" id="ARBA00022793"/>
    </source>
</evidence>
<dbReference type="EMBL" id="JACBAG010001911">
    <property type="protein sequence ID" value="KAF7176511.1"/>
    <property type="molecule type" value="Genomic_DNA"/>
</dbReference>
<dbReference type="PRINTS" id="PR01179">
    <property type="entry name" value="ODADCRBXLASE"/>
</dbReference>
<gene>
    <name evidence="9" type="ORF">CNMCM7691_002829</name>
</gene>
<dbReference type="GO" id="GO:0033387">
    <property type="term" value="P:putrescine biosynthetic process from arginine, via ornithine"/>
    <property type="evidence" value="ECO:0007669"/>
    <property type="project" value="TreeGrafter"/>
</dbReference>
<feature type="chain" id="PRO_5034834889" description="Orn/DAP/Arg decarboxylase 2 N-terminal domain-containing protein" evidence="7">
    <location>
        <begin position="16"/>
        <end position="503"/>
    </location>
</feature>
<evidence type="ECO:0000256" key="1">
    <source>
        <dbReference type="ARBA" id="ARBA00001933"/>
    </source>
</evidence>
<reference evidence="9" key="1">
    <citation type="submission" date="2020-06" db="EMBL/GenBank/DDBJ databases">
        <title>Draft genome sequences of strains closely related to Aspergillus parafelis and Aspergillus hiratsukae.</title>
        <authorList>
            <person name="Dos Santos R.A.C."/>
            <person name="Rivero-Menendez O."/>
            <person name="Steenwyk J.L."/>
            <person name="Mead M.E."/>
            <person name="Goldman G.H."/>
            <person name="Alastruey-Izquierdo A."/>
            <person name="Rokas A."/>
        </authorList>
    </citation>
    <scope>NUCLEOTIDE SEQUENCE</scope>
    <source>
        <strain evidence="9">CNM-CM7691</strain>
    </source>
</reference>
<dbReference type="InterPro" id="IPR002433">
    <property type="entry name" value="Orn_de-COase"/>
</dbReference>
<name>A0A8H6QRE5_9EURO</name>
<dbReference type="SUPFAM" id="SSF51419">
    <property type="entry name" value="PLP-binding barrel"/>
    <property type="match status" value="1"/>
</dbReference>
<dbReference type="InterPro" id="IPR029066">
    <property type="entry name" value="PLP-binding_barrel"/>
</dbReference>
<dbReference type="SUPFAM" id="SSF50621">
    <property type="entry name" value="Alanine racemase C-terminal domain-like"/>
    <property type="match status" value="1"/>
</dbReference>
<dbReference type="InterPro" id="IPR022657">
    <property type="entry name" value="De-COase2_CS"/>
</dbReference>
<keyword evidence="7" id="KW-0732">Signal</keyword>
<evidence type="ECO:0000313" key="9">
    <source>
        <dbReference type="EMBL" id="KAF7176511.1"/>
    </source>
</evidence>
<evidence type="ECO:0000256" key="5">
    <source>
        <dbReference type="ARBA" id="ARBA00023239"/>
    </source>
</evidence>
<dbReference type="GO" id="GO:0005737">
    <property type="term" value="C:cytoplasm"/>
    <property type="evidence" value="ECO:0007669"/>
    <property type="project" value="TreeGrafter"/>
</dbReference>
<dbReference type="InterPro" id="IPR000183">
    <property type="entry name" value="Orn/DAP/Arg_de-COase"/>
</dbReference>
<comment type="caution">
    <text evidence="9">The sequence shown here is derived from an EMBL/GenBank/DDBJ whole genome shotgun (WGS) entry which is preliminary data.</text>
</comment>
<evidence type="ECO:0000259" key="8">
    <source>
        <dbReference type="Pfam" id="PF02784"/>
    </source>
</evidence>
<organism evidence="9 10">
    <name type="scientific">Aspergillus felis</name>
    <dbReference type="NCBI Taxonomy" id="1287682"/>
    <lineage>
        <taxon>Eukaryota</taxon>
        <taxon>Fungi</taxon>
        <taxon>Dikarya</taxon>
        <taxon>Ascomycota</taxon>
        <taxon>Pezizomycotina</taxon>
        <taxon>Eurotiomycetes</taxon>
        <taxon>Eurotiomycetidae</taxon>
        <taxon>Eurotiales</taxon>
        <taxon>Aspergillaceae</taxon>
        <taxon>Aspergillus</taxon>
        <taxon>Aspergillus subgen. Fumigati</taxon>
    </lineage>
</organism>
<feature type="modified residue" description="N6-(pyridoxal phosphate)lysine" evidence="6">
    <location>
        <position position="181"/>
    </location>
</feature>
<protein>
    <recommendedName>
        <fullName evidence="8">Orn/DAP/Arg decarboxylase 2 N-terminal domain-containing protein</fullName>
    </recommendedName>
</protein>
<feature type="signal peptide" evidence="7">
    <location>
        <begin position="1"/>
        <end position="15"/>
    </location>
</feature>
<sequence>MTWVACFISNISVSAQLGLPATVQLDDGLLENLASKPAWLPETLLCQMQTASVASRISSTLGGCKWSSECLTHVDSPFVRHIETDLRVLENQFAASWSLADHIVYLGTQLMLYIIALTADEGKQASSPSSWTRLLNMSNPEWGITDEPFFVADLGQVIRQHRRWRVNLPNVHPFYDAPAVKCNPDPTLLRLLAELGTGFDCASTEELRVVLNLGVDPSRVIFSNPCKSASSLLFAARTGVTLTTFDNLDELETIRAFLPNARLVLRIYACDDDALIKLGEKFGAPVESSFVLLQRARELGLEVCGVSFHVGTGASNASAYVKAIRHAKMVFELGKGLGYDMNLLDIGGGYQDSNFGQIAQSVRETLMESFPSRTRVIAEPGRYYARSAYTLACKVLSRRCHIAEASQEHPEMLYQNDGVYGSFMNVLLEKEIVHPSLIPCSSLYHQGDAKRARGPHWYSIWGPTCDSVDCVVRETTLESEVRVGDWLKYSNMGGEPPSRCLTP</sequence>
<evidence type="ECO:0000256" key="2">
    <source>
        <dbReference type="ARBA" id="ARBA00008872"/>
    </source>
</evidence>
<keyword evidence="4 6" id="KW-0663">Pyridoxal phosphate</keyword>
<keyword evidence="3" id="KW-0210">Decarboxylase</keyword>
<dbReference type="FunFam" id="3.20.20.10:FF:000005">
    <property type="entry name" value="Ornithine decarboxylase"/>
    <property type="match status" value="1"/>
</dbReference>
<dbReference type="InterPro" id="IPR022644">
    <property type="entry name" value="De-COase2_N"/>
</dbReference>
<dbReference type="Proteomes" id="UP000641853">
    <property type="component" value="Unassembled WGS sequence"/>
</dbReference>
<dbReference type="PANTHER" id="PTHR11482">
    <property type="entry name" value="ARGININE/DIAMINOPIMELATE/ORNITHINE DECARBOXYLASE"/>
    <property type="match status" value="1"/>
</dbReference>
<dbReference type="Gene3D" id="3.20.20.10">
    <property type="entry name" value="Alanine racemase"/>
    <property type="match status" value="1"/>
</dbReference>
<feature type="domain" description="Orn/DAP/Arg decarboxylase 2 N-terminal" evidence="8">
    <location>
        <begin position="154"/>
        <end position="385"/>
    </location>
</feature>
<dbReference type="PRINTS" id="PR01182">
    <property type="entry name" value="ORNDCRBXLASE"/>
</dbReference>
<evidence type="ECO:0000313" key="10">
    <source>
        <dbReference type="Proteomes" id="UP000641853"/>
    </source>
</evidence>
<comment type="similarity">
    <text evidence="2">Belongs to the Orn/Lys/Arg decarboxylase class-II family.</text>
</comment>
<feature type="active site" description="Proton donor" evidence="6">
    <location>
        <position position="465"/>
    </location>
</feature>
<keyword evidence="5" id="KW-0456">Lyase</keyword>
<dbReference type="AlphaFoldDB" id="A0A8H6QRE5"/>
<dbReference type="Pfam" id="PF02784">
    <property type="entry name" value="Orn_Arg_deC_N"/>
    <property type="match status" value="1"/>
</dbReference>
<dbReference type="InterPro" id="IPR009006">
    <property type="entry name" value="Ala_racemase/Decarboxylase_C"/>
</dbReference>
<evidence type="ECO:0000256" key="6">
    <source>
        <dbReference type="PIRSR" id="PIRSR600183-50"/>
    </source>
</evidence>
<accession>A0A8H6QRE5</accession>
<evidence type="ECO:0000256" key="4">
    <source>
        <dbReference type="ARBA" id="ARBA00022898"/>
    </source>
</evidence>
<dbReference type="PROSITE" id="PS00879">
    <property type="entry name" value="ODR_DC_2_2"/>
    <property type="match status" value="1"/>
</dbReference>
<keyword evidence="10" id="KW-1185">Reference proteome</keyword>
<dbReference type="GO" id="GO:0004586">
    <property type="term" value="F:ornithine decarboxylase activity"/>
    <property type="evidence" value="ECO:0007669"/>
    <property type="project" value="UniProtKB-ARBA"/>
</dbReference>
<comment type="cofactor">
    <cofactor evidence="1 6">
        <name>pyridoxal 5'-phosphate</name>
        <dbReference type="ChEBI" id="CHEBI:597326"/>
    </cofactor>
</comment>
<dbReference type="Gene3D" id="2.40.37.10">
    <property type="entry name" value="Lyase, Ornithine Decarboxylase, Chain A, domain 1"/>
    <property type="match status" value="1"/>
</dbReference>
<evidence type="ECO:0000256" key="7">
    <source>
        <dbReference type="SAM" id="SignalP"/>
    </source>
</evidence>
<proteinExistence type="inferred from homology"/>